<dbReference type="NCBIfam" id="TIGR01451">
    <property type="entry name" value="B_ant_repeat"/>
    <property type="match status" value="1"/>
</dbReference>
<protein>
    <submittedName>
        <fullName evidence="5">T9SS type A sorting domain-containing protein</fullName>
    </submittedName>
</protein>
<dbReference type="NCBIfam" id="TIGR04183">
    <property type="entry name" value="Por_Secre_tail"/>
    <property type="match status" value="1"/>
</dbReference>
<feature type="domain" description="Secretion system C-terminal sorting" evidence="2">
    <location>
        <begin position="1208"/>
        <end position="1282"/>
    </location>
</feature>
<reference evidence="6" key="1">
    <citation type="journal article" date="2019" name="Int. J. Syst. Evol. Microbiol.">
        <title>The Global Catalogue of Microorganisms (GCM) 10K type strain sequencing project: providing services to taxonomists for standard genome sequencing and annotation.</title>
        <authorList>
            <consortium name="The Broad Institute Genomics Platform"/>
            <consortium name="The Broad Institute Genome Sequencing Center for Infectious Disease"/>
            <person name="Wu L."/>
            <person name="Ma J."/>
        </authorList>
    </citation>
    <scope>NUCLEOTIDE SEQUENCE [LARGE SCALE GENOMIC DNA]</scope>
    <source>
        <strain evidence="6">CGMCC 4.7393</strain>
    </source>
</reference>
<evidence type="ECO:0000313" key="5">
    <source>
        <dbReference type="EMBL" id="MFC6996235.1"/>
    </source>
</evidence>
<dbReference type="InterPro" id="IPR052918">
    <property type="entry name" value="Motility_Chemotaxis_Reg"/>
</dbReference>
<dbReference type="EMBL" id="JBHSYQ010000003">
    <property type="protein sequence ID" value="MFC6996235.1"/>
    <property type="molecule type" value="Genomic_DNA"/>
</dbReference>
<dbReference type="Pfam" id="PF24595">
    <property type="entry name" value="DUF7619"/>
    <property type="match status" value="1"/>
</dbReference>
<feature type="domain" description="Ig-like" evidence="3">
    <location>
        <begin position="1057"/>
        <end position="1134"/>
    </location>
</feature>
<evidence type="ECO:0000259" key="3">
    <source>
        <dbReference type="Pfam" id="PF19081"/>
    </source>
</evidence>
<dbReference type="SUPFAM" id="SSF63829">
    <property type="entry name" value="Calcium-dependent phosphotriesterase"/>
    <property type="match status" value="1"/>
</dbReference>
<name>A0ABW2DEH3_9BACT</name>
<evidence type="ECO:0000256" key="1">
    <source>
        <dbReference type="SAM" id="SignalP"/>
    </source>
</evidence>
<organism evidence="5 6">
    <name type="scientific">Rufibacter roseus</name>
    <dbReference type="NCBI Taxonomy" id="1567108"/>
    <lineage>
        <taxon>Bacteria</taxon>
        <taxon>Pseudomonadati</taxon>
        <taxon>Bacteroidota</taxon>
        <taxon>Cytophagia</taxon>
        <taxon>Cytophagales</taxon>
        <taxon>Hymenobacteraceae</taxon>
        <taxon>Rufibacter</taxon>
    </lineage>
</organism>
<feature type="chain" id="PRO_5046281701" evidence="1">
    <location>
        <begin position="23"/>
        <end position="1285"/>
    </location>
</feature>
<sequence>MKYFVLKIIISLVLLFSSPIKAQYAENIQAFGGKYDDYITEILHDKEGNRFVMGSIGSPNYVSFPEYTGEEVEFGDLKQKIVGGFIAKFNRKNEVLWIYETPTFSRGYERGFIDMTIDDEGFLYVTGYVPSSHGFILDKLDKNGNIVWSKNYKDPNKPSEYVLGRNIVVDKQGNVYVVGEFDGVKIENFVFNETEVVGRTEFFAKYNSVGELLWVQTSSKNDIVYTNIFIDSKGNVITIGGFKNTVNFSGLILENKTAADYNGSVYDRFIVKSDTDGKAFFAKSYQLRSNGIIKNVFLDEKDNVYMSAQGYYTNSSPWMIGDIEVKDTFGEVLVKFDPSGSPQWVTSYQGSYSTSESFLHDGENIYIAGIFDRLYRFKGKEINLSENQEGGVFLLSLNSKGEAQEIKIFGGVGAERHAVLSNSPNKNGVILGFTFYDEIYNSGKFKYSKGKGDIFIGTVLDSLSYTGNETTKISGKLFLDINFNCLNDSLENGLANKIIKIDPGSYYAKTNESGEFAVRLEPGNYSLTPLVDLASKSQITQSCLPSINIDINSGQLEVPNLNFGYSLKECAVVSIDIATDRRRRCFRSNTVVTYANDGTADAHNVRIKVIYPEYVVPISSSLPWAARQGSDLLFDIGTLKAGARLSFTIADSTICGNEGIRGLSQCIQAFITPKSTCEIPNQGWDESSVTLSANFIEEEKVAAFTISNEGAADMTDSTTYRLYANAALVKRGKVKLEAGASTSLEVPAQITTLRLEADQVPHHPGNSQPVVSLQPKSIPPDFPSMALPLPIDAFYMDEADTETDISCLPITDSYDPNDKQVSPQGISQRHYIKENQDLEYLVRFQNTGTDVAYNVIIKDTINDNLDIASLRVGSASHPFTYTVSGKGKPVITFTFRNINLPDHKTNEPGSHGFVKFSIAQNLDNPKGTVITNKADIYFDYNSPIITNEVFNIIGDTVLAPPMPVVVYDCGIETPATAVAGADISLCETNIATLQANAPEKGIGRWRLISGQATIVSPENPTTEIRNIGYGETVLEWVITLCKKTSASQVKINRYQIPPAPEVAEPGLQCEGAALLPLVATGNNIKWYEDAEKKQELAVGNSFTPIVSSTTTFFASQTVNGCESPASAVTVKVHPSKVAVTVNADTLFAPTAHAYQWYFNGAPLAGETGQKLVAQNTGRYWLKTYTNGCESRSDEIEHEVRVDQSLLTISPNPVQEALTIKFVSHTTGEVNFIIRDMVGRTILKAAMPKGLTVSENSLQVSALAPGVYLLELQIGKEVLKTKFVKQ</sequence>
<comment type="caution">
    <text evidence="5">The sequence shown here is derived from an EMBL/GenBank/DDBJ whole genome shotgun (WGS) entry which is preliminary data.</text>
</comment>
<dbReference type="Pfam" id="PF18962">
    <property type="entry name" value="Por_Secre_tail"/>
    <property type="match status" value="1"/>
</dbReference>
<keyword evidence="1" id="KW-0732">Signal</keyword>
<accession>A0ABW2DEH3</accession>
<feature type="signal peptide" evidence="1">
    <location>
        <begin position="1"/>
        <end position="22"/>
    </location>
</feature>
<dbReference type="RefSeq" id="WP_066619824.1">
    <property type="nucleotide sequence ID" value="NZ_JBHSYQ010000003.1"/>
</dbReference>
<proteinExistence type="predicted"/>
<dbReference type="InterPro" id="IPR044023">
    <property type="entry name" value="Ig_7"/>
</dbReference>
<dbReference type="InterPro" id="IPR047589">
    <property type="entry name" value="DUF11_rpt"/>
</dbReference>
<dbReference type="PANTHER" id="PTHR35580:SF1">
    <property type="entry name" value="PHYTASE-LIKE DOMAIN-CONTAINING PROTEIN"/>
    <property type="match status" value="1"/>
</dbReference>
<evidence type="ECO:0000259" key="2">
    <source>
        <dbReference type="Pfam" id="PF18962"/>
    </source>
</evidence>
<dbReference type="InterPro" id="IPR026444">
    <property type="entry name" value="Secre_tail"/>
</dbReference>
<evidence type="ECO:0000313" key="6">
    <source>
        <dbReference type="Proteomes" id="UP001596405"/>
    </source>
</evidence>
<feature type="domain" description="DUF7619" evidence="4">
    <location>
        <begin position="815"/>
        <end position="950"/>
    </location>
</feature>
<gene>
    <name evidence="5" type="ORF">ACFQHR_01305</name>
</gene>
<evidence type="ECO:0000259" key="4">
    <source>
        <dbReference type="Pfam" id="PF24595"/>
    </source>
</evidence>
<keyword evidence="6" id="KW-1185">Reference proteome</keyword>
<dbReference type="InterPro" id="IPR055353">
    <property type="entry name" value="DUF7619"/>
</dbReference>
<dbReference type="Pfam" id="PF19081">
    <property type="entry name" value="Ig_7"/>
    <property type="match status" value="1"/>
</dbReference>
<dbReference type="Proteomes" id="UP001596405">
    <property type="component" value="Unassembled WGS sequence"/>
</dbReference>
<dbReference type="PANTHER" id="PTHR35580">
    <property type="entry name" value="CELL SURFACE GLYCOPROTEIN (S-LAYER PROTEIN)-LIKE PROTEIN"/>
    <property type="match status" value="1"/>
</dbReference>